<reference evidence="7" key="1">
    <citation type="submission" date="2018-05" db="EMBL/GenBank/DDBJ databases">
        <authorList>
            <person name="Lanie J.A."/>
            <person name="Ng W.-L."/>
            <person name="Kazmierczak K.M."/>
            <person name="Andrzejewski T.M."/>
            <person name="Davidsen T.M."/>
            <person name="Wayne K.J."/>
            <person name="Tettelin H."/>
            <person name="Glass J.I."/>
            <person name="Rusch D."/>
            <person name="Podicherti R."/>
            <person name="Tsui H.-C.T."/>
            <person name="Winkler M.E."/>
        </authorList>
    </citation>
    <scope>NUCLEOTIDE SEQUENCE</scope>
</reference>
<proteinExistence type="inferred from homology"/>
<dbReference type="Gene3D" id="3.20.20.220">
    <property type="match status" value="1"/>
</dbReference>
<dbReference type="GO" id="GO:0071949">
    <property type="term" value="F:FAD binding"/>
    <property type="evidence" value="ECO:0007669"/>
    <property type="project" value="TreeGrafter"/>
</dbReference>
<dbReference type="GO" id="GO:0004489">
    <property type="term" value="F:methylenetetrahydrofolate reductase [NAD(P)H] activity"/>
    <property type="evidence" value="ECO:0007669"/>
    <property type="project" value="InterPro"/>
</dbReference>
<dbReference type="SUPFAM" id="SSF51730">
    <property type="entry name" value="FAD-linked oxidoreductase"/>
    <property type="match status" value="1"/>
</dbReference>
<evidence type="ECO:0000256" key="2">
    <source>
        <dbReference type="ARBA" id="ARBA00004777"/>
    </source>
</evidence>
<protein>
    <submittedName>
        <fullName evidence="7">Uncharacterized protein</fullName>
    </submittedName>
</protein>
<dbReference type="PANTHER" id="PTHR45754:SF3">
    <property type="entry name" value="METHYLENETETRAHYDROFOLATE REDUCTASE (NADPH)"/>
    <property type="match status" value="1"/>
</dbReference>
<evidence type="ECO:0000313" key="7">
    <source>
        <dbReference type="EMBL" id="SVA94038.1"/>
    </source>
</evidence>
<dbReference type="PANTHER" id="PTHR45754">
    <property type="entry name" value="METHYLENETETRAHYDROFOLATE REDUCTASE"/>
    <property type="match status" value="1"/>
</dbReference>
<evidence type="ECO:0000256" key="1">
    <source>
        <dbReference type="ARBA" id="ARBA00001974"/>
    </source>
</evidence>
<keyword evidence="6" id="KW-0560">Oxidoreductase</keyword>
<comment type="pathway">
    <text evidence="2">One-carbon metabolism; tetrahydrofolate interconversion.</text>
</comment>
<accession>A0A381ZXJ8</accession>
<comment type="cofactor">
    <cofactor evidence="1">
        <name>FAD</name>
        <dbReference type="ChEBI" id="CHEBI:57692"/>
    </cofactor>
</comment>
<dbReference type="AlphaFoldDB" id="A0A381ZXJ8"/>
<evidence type="ECO:0000256" key="4">
    <source>
        <dbReference type="ARBA" id="ARBA00022630"/>
    </source>
</evidence>
<dbReference type="Pfam" id="PF02219">
    <property type="entry name" value="MTHFR"/>
    <property type="match status" value="1"/>
</dbReference>
<dbReference type="InterPro" id="IPR029041">
    <property type="entry name" value="FAD-linked_oxidoreductase-like"/>
</dbReference>
<dbReference type="EMBL" id="UINC01023086">
    <property type="protein sequence ID" value="SVA94038.1"/>
    <property type="molecule type" value="Genomic_DNA"/>
</dbReference>
<feature type="non-terminal residue" evidence="7">
    <location>
        <position position="242"/>
    </location>
</feature>
<name>A0A381ZXJ8_9ZZZZ</name>
<evidence type="ECO:0000256" key="5">
    <source>
        <dbReference type="ARBA" id="ARBA00022827"/>
    </source>
</evidence>
<dbReference type="InterPro" id="IPR003171">
    <property type="entry name" value="Mehydrof_redctse-like"/>
</dbReference>
<gene>
    <name evidence="7" type="ORF">METZ01_LOCUS146892</name>
</gene>
<evidence type="ECO:0000256" key="6">
    <source>
        <dbReference type="ARBA" id="ARBA00023002"/>
    </source>
</evidence>
<evidence type="ECO:0000256" key="3">
    <source>
        <dbReference type="ARBA" id="ARBA00006743"/>
    </source>
</evidence>
<dbReference type="GO" id="GO:0035999">
    <property type="term" value="P:tetrahydrofolate interconversion"/>
    <property type="evidence" value="ECO:0007669"/>
    <property type="project" value="UniProtKB-UniPathway"/>
</dbReference>
<organism evidence="7">
    <name type="scientific">marine metagenome</name>
    <dbReference type="NCBI Taxonomy" id="408172"/>
    <lineage>
        <taxon>unclassified sequences</taxon>
        <taxon>metagenomes</taxon>
        <taxon>ecological metagenomes</taxon>
    </lineage>
</organism>
<keyword evidence="4" id="KW-0285">Flavoprotein</keyword>
<dbReference type="GO" id="GO:0009086">
    <property type="term" value="P:methionine biosynthetic process"/>
    <property type="evidence" value="ECO:0007669"/>
    <property type="project" value="TreeGrafter"/>
</dbReference>
<keyword evidence="5" id="KW-0274">FAD</keyword>
<comment type="similarity">
    <text evidence="3">Belongs to the methylenetetrahydrofolate reductase family.</text>
</comment>
<dbReference type="GO" id="GO:0005829">
    <property type="term" value="C:cytosol"/>
    <property type="evidence" value="ECO:0007669"/>
    <property type="project" value="TreeGrafter"/>
</dbReference>
<dbReference type="UniPathway" id="UPA00193"/>
<sequence>MTKVIDRYVESTNQIVVLCDCTPPRSGDPEALDRVAVVEADYICVAYNPGKIPRANSVTTAHIIRERTGRDVVFNVATRDMNKLAIQSQLLGAQMMKLQNVVALQGDGFTDAETKQVKLVDDFTSTGLIEALSEMNNGLDYRGSKMRGTTDFCIGATLDLERDLVREVKLAQRKIKAGVHFFITQPIYDLNLRQRFLDEYEIQAGNPFATPVFWGLQVLDKDGIALGNVPPQMRHQLDSGKS</sequence>